<evidence type="ECO:0000313" key="1">
    <source>
        <dbReference type="EMBL" id="RVE68878.1"/>
    </source>
</evidence>
<organism evidence="1 2">
    <name type="scientific">Oryzias javanicus</name>
    <name type="common">Javanese ricefish</name>
    <name type="synonym">Aplocheilus javanicus</name>
    <dbReference type="NCBI Taxonomy" id="123683"/>
    <lineage>
        <taxon>Eukaryota</taxon>
        <taxon>Metazoa</taxon>
        <taxon>Chordata</taxon>
        <taxon>Craniata</taxon>
        <taxon>Vertebrata</taxon>
        <taxon>Euteleostomi</taxon>
        <taxon>Actinopterygii</taxon>
        <taxon>Neopterygii</taxon>
        <taxon>Teleostei</taxon>
        <taxon>Neoteleostei</taxon>
        <taxon>Acanthomorphata</taxon>
        <taxon>Ovalentaria</taxon>
        <taxon>Atherinomorphae</taxon>
        <taxon>Beloniformes</taxon>
        <taxon>Adrianichthyidae</taxon>
        <taxon>Oryziinae</taxon>
        <taxon>Oryzias</taxon>
    </lineage>
</organism>
<dbReference type="EMBL" id="CM012445">
    <property type="protein sequence ID" value="RVE68878.1"/>
    <property type="molecule type" value="Genomic_DNA"/>
</dbReference>
<gene>
    <name evidence="1" type="ORF">OJAV_G00096420</name>
</gene>
<name>A0A3S2MX95_ORYJA</name>
<dbReference type="AlphaFoldDB" id="A0A3S2MX95"/>
<proteinExistence type="predicted"/>
<dbReference type="Proteomes" id="UP000283210">
    <property type="component" value="Chromosome 9"/>
</dbReference>
<evidence type="ECO:0000313" key="2">
    <source>
        <dbReference type="Proteomes" id="UP000283210"/>
    </source>
</evidence>
<sequence length="136" mass="14673">MSTSSSCNKTGIMAADTQVSDTLKKFAVKVTTASTKERKEIFGDLKQCLKGKELPEPAVKGLCKLFCLTPHRYRDAASRRELLSVIGQMADSQPDILVPGLLNCLLNSGVFNKNGEPSKCTGSAAFIAMSWTCLLV</sequence>
<protein>
    <submittedName>
        <fullName evidence="1">Uncharacterized protein</fullName>
    </submittedName>
</protein>
<reference evidence="1 2" key="2">
    <citation type="submission" date="2019-01" db="EMBL/GenBank/DDBJ databases">
        <title>A chromosome length genome reference of the Java medaka (oryzias javanicus).</title>
        <authorList>
            <person name="Herpin A."/>
            <person name="Takehana Y."/>
            <person name="Naruse K."/>
            <person name="Ansai S."/>
            <person name="Kawaguchi M."/>
        </authorList>
    </citation>
    <scope>NUCLEOTIDE SEQUENCE [LARGE SCALE GENOMIC DNA]</scope>
    <source>
        <strain evidence="1">RS831</strain>
        <tissue evidence="1">Whole body</tissue>
    </source>
</reference>
<reference evidence="1 2" key="1">
    <citation type="submission" date="2018-11" db="EMBL/GenBank/DDBJ databases">
        <authorList>
            <person name="Lopez-Roques C."/>
            <person name="Donnadieu C."/>
            <person name="Bouchez O."/>
            <person name="Klopp C."/>
            <person name="Cabau C."/>
            <person name="Zahm M."/>
        </authorList>
    </citation>
    <scope>NUCLEOTIDE SEQUENCE [LARGE SCALE GENOMIC DNA]</scope>
    <source>
        <strain evidence="1">RS831</strain>
        <tissue evidence="1">Whole body</tissue>
    </source>
</reference>
<keyword evidence="2" id="KW-1185">Reference proteome</keyword>
<dbReference type="OrthoDB" id="8922228at2759"/>
<accession>A0A3S2MX95</accession>